<feature type="signal peptide" evidence="2">
    <location>
        <begin position="1"/>
        <end position="16"/>
    </location>
</feature>
<feature type="compositionally biased region" description="Low complexity" evidence="1">
    <location>
        <begin position="98"/>
        <end position="107"/>
    </location>
</feature>
<feature type="region of interest" description="Disordered" evidence="1">
    <location>
        <begin position="380"/>
        <end position="429"/>
    </location>
</feature>
<evidence type="ECO:0000256" key="1">
    <source>
        <dbReference type="SAM" id="MobiDB-lite"/>
    </source>
</evidence>
<name>A0A7S0R8G3_9CHLO</name>
<feature type="domain" description="POPLD" evidence="3">
    <location>
        <begin position="285"/>
        <end position="359"/>
    </location>
</feature>
<dbReference type="AlphaFoldDB" id="A0A7S0R8G3"/>
<gene>
    <name evidence="4" type="ORF">CLEI1391_LOCUS3777</name>
</gene>
<proteinExistence type="predicted"/>
<dbReference type="InterPro" id="IPR039182">
    <property type="entry name" value="Pop1"/>
</dbReference>
<dbReference type="InterPro" id="IPR012590">
    <property type="entry name" value="POPLD_dom"/>
</dbReference>
<feature type="chain" id="PRO_5031269249" description="POPLD domain-containing protein" evidence="2">
    <location>
        <begin position="17"/>
        <end position="869"/>
    </location>
</feature>
<dbReference type="PANTHER" id="PTHR22731">
    <property type="entry name" value="RIBONUCLEASES P/MRP PROTEIN SUBUNIT POP1"/>
    <property type="match status" value="1"/>
</dbReference>
<reference evidence="4" key="1">
    <citation type="submission" date="2021-01" db="EMBL/GenBank/DDBJ databases">
        <authorList>
            <person name="Corre E."/>
            <person name="Pelletier E."/>
            <person name="Niang G."/>
            <person name="Scheremetjew M."/>
            <person name="Finn R."/>
            <person name="Kale V."/>
            <person name="Holt S."/>
            <person name="Cochrane G."/>
            <person name="Meng A."/>
            <person name="Brown T."/>
            <person name="Cohen L."/>
        </authorList>
    </citation>
    <scope>NUCLEOTIDE SEQUENCE</scope>
    <source>
        <strain evidence="4">SAG 11-49</strain>
    </source>
</reference>
<organism evidence="4">
    <name type="scientific">Chlamydomonas leiostraca</name>
    <dbReference type="NCBI Taxonomy" id="1034604"/>
    <lineage>
        <taxon>Eukaryota</taxon>
        <taxon>Viridiplantae</taxon>
        <taxon>Chlorophyta</taxon>
        <taxon>core chlorophytes</taxon>
        <taxon>Chlorophyceae</taxon>
        <taxon>CS clade</taxon>
        <taxon>Chlamydomonadales</taxon>
        <taxon>Chlamydomonadaceae</taxon>
        <taxon>Chlamydomonas</taxon>
    </lineage>
</organism>
<feature type="compositionally biased region" description="Low complexity" evidence="1">
    <location>
        <begin position="736"/>
        <end position="753"/>
    </location>
</feature>
<dbReference type="Pfam" id="PF08170">
    <property type="entry name" value="POPLD"/>
    <property type="match status" value="1"/>
</dbReference>
<dbReference type="GO" id="GO:0001682">
    <property type="term" value="P:tRNA 5'-leader removal"/>
    <property type="evidence" value="ECO:0007669"/>
    <property type="project" value="InterPro"/>
</dbReference>
<evidence type="ECO:0000259" key="3">
    <source>
        <dbReference type="Pfam" id="PF08170"/>
    </source>
</evidence>
<accession>A0A7S0R8G3</accession>
<evidence type="ECO:0000256" key="2">
    <source>
        <dbReference type="SAM" id="SignalP"/>
    </source>
</evidence>
<keyword evidence="2" id="KW-0732">Signal</keyword>
<evidence type="ECO:0000313" key="4">
    <source>
        <dbReference type="EMBL" id="CAD8669787.1"/>
    </source>
</evidence>
<feature type="compositionally biased region" description="Gly residues" evidence="1">
    <location>
        <begin position="754"/>
        <end position="766"/>
    </location>
</feature>
<feature type="region of interest" description="Disordered" evidence="1">
    <location>
        <begin position="87"/>
        <end position="112"/>
    </location>
</feature>
<dbReference type="GO" id="GO:0000172">
    <property type="term" value="C:ribonuclease MRP complex"/>
    <property type="evidence" value="ECO:0007669"/>
    <property type="project" value="InterPro"/>
</dbReference>
<sequence length="869" mass="86798">MLWVWVHAAALQDVAAAMGAAQAKLAEQAQPPGPISIQSISAQLRRLEVVGAGCDAVVQRVVRAAATAPASAESVGSRLWSSIAAVHPAVPSPPPQPSTSQGSSAPAKPLPPRPFAWPRGCAVGVMCTDPRLAAPVKAGAVQADALGAPCGSAQGAAGVVPPCSTMGAPELGRSAREWPDSGDWTDGAHALLHHAQSSSAPQHVPRPMSDAEVGRLRQAARRSALHLPPQPSPPSSLSQLPSPKLALYTGGAAATSSSTTHDTAGLEAAQCPVLLIRQQHGAWPGWSLVLPAGWVMPYWLALAFTGAKPAGQLEWRWAAAQAGQGCFPWDWPHTPAGQRLRGQMGAEYAAAAGLRPLGKAPKPPGLPYIPWSQLGRVQGQVPADGLPPGVPRGKAKASKAGPRPADASMAEGQDQAGVQPSSQQQAEPSAWQVLGTKAQVRKYVQQLGPAAASVGAGSSAQAWAWVSIRGKGRCEEGAEITWVRRASAGSSAAAGSQPATAADTAARVVLGYVTHANPKGVAPAGAWGASPIHGVQYPGGLALCDAPGLLQAAAQQQAAAGLNMQDALAAAGLPAELMELLAKQQAQTPGSAGAGMPGVELPAGHHDEDSAVMALKQLGHQSLAGALLGADGQAQAGSLAGYAAILTPLLTRVVKEVLGRELPNILNSFTATLRQTLGTNPQAATIAQGLEAYTLELVLHRSTQQLTEMAGLPTHALPSTAPATALGAAAANLAGAGPSSAAGTPGPVPSPTGGAAGPASQGGSGQGTPQDNSLAASLRLLTQPGLLLGQAAGAGSATDYTSMLLGLAAANGMGGAMGDAAAAMGLPSPNLEAQAAAMAAATAAGLDASQLAAAVAAATPVEQQVGQQQ</sequence>
<dbReference type="GO" id="GO:0005655">
    <property type="term" value="C:nucleolar ribonuclease P complex"/>
    <property type="evidence" value="ECO:0007669"/>
    <property type="project" value="InterPro"/>
</dbReference>
<dbReference type="PANTHER" id="PTHR22731:SF3">
    <property type="entry name" value="RIBONUCLEASES P_MRP PROTEIN SUBUNIT POP1"/>
    <property type="match status" value="1"/>
</dbReference>
<dbReference type="EMBL" id="HBFB01006744">
    <property type="protein sequence ID" value="CAD8669787.1"/>
    <property type="molecule type" value="Transcribed_RNA"/>
</dbReference>
<protein>
    <recommendedName>
        <fullName evidence="3">POPLD domain-containing protein</fullName>
    </recommendedName>
</protein>
<feature type="compositionally biased region" description="Low complexity" evidence="1">
    <location>
        <begin position="419"/>
        <end position="429"/>
    </location>
</feature>
<feature type="region of interest" description="Disordered" evidence="1">
    <location>
        <begin position="736"/>
        <end position="772"/>
    </location>
</feature>